<dbReference type="HOGENOM" id="CLU_1138151_0_0_1"/>
<organism evidence="2 3">
    <name type="scientific">Laccaria amethystina LaAM-08-1</name>
    <dbReference type="NCBI Taxonomy" id="1095629"/>
    <lineage>
        <taxon>Eukaryota</taxon>
        <taxon>Fungi</taxon>
        <taxon>Dikarya</taxon>
        <taxon>Basidiomycota</taxon>
        <taxon>Agaricomycotina</taxon>
        <taxon>Agaricomycetes</taxon>
        <taxon>Agaricomycetidae</taxon>
        <taxon>Agaricales</taxon>
        <taxon>Agaricineae</taxon>
        <taxon>Hydnangiaceae</taxon>
        <taxon>Laccaria</taxon>
    </lineage>
</organism>
<protein>
    <submittedName>
        <fullName evidence="2">Uncharacterized protein</fullName>
    </submittedName>
</protein>
<proteinExistence type="predicted"/>
<gene>
    <name evidence="2" type="ORF">K443DRAFT_11034</name>
</gene>
<evidence type="ECO:0000313" key="3">
    <source>
        <dbReference type="Proteomes" id="UP000054477"/>
    </source>
</evidence>
<feature type="compositionally biased region" description="Polar residues" evidence="1">
    <location>
        <begin position="29"/>
        <end position="40"/>
    </location>
</feature>
<evidence type="ECO:0000256" key="1">
    <source>
        <dbReference type="SAM" id="MobiDB-lite"/>
    </source>
</evidence>
<feature type="compositionally biased region" description="Polar residues" evidence="1">
    <location>
        <begin position="72"/>
        <end position="98"/>
    </location>
</feature>
<name>A0A0C9XIA4_9AGAR</name>
<keyword evidence="3" id="KW-1185">Reference proteome</keyword>
<dbReference type="OrthoDB" id="3069701at2759"/>
<sequence length="244" mass="26036">MSKISHLHLPAPLQKDKLEATPKPRPRNGASSASATTTNPVPVCSASVVYSEAMPTIIPPLSAPEIPALGITNKSDTPANSSSLPSVNASTVETIEQSSHTEELPLTPPSLSSETPTQDTAHIALVHGPEEPAQTAKINDENHSAGLCQPRAKQSVNILSNMVIPRPAEELRAPIVNGPTVPSTSRARESSTLAKLMQANSSLSSRNLFAIDYLKTHTPTVAEFKEIYARNIPLSPKQRRPKQS</sequence>
<reference evidence="2 3" key="1">
    <citation type="submission" date="2014-04" db="EMBL/GenBank/DDBJ databases">
        <authorList>
            <consortium name="DOE Joint Genome Institute"/>
            <person name="Kuo A."/>
            <person name="Kohler A."/>
            <person name="Nagy L.G."/>
            <person name="Floudas D."/>
            <person name="Copeland A."/>
            <person name="Barry K.W."/>
            <person name="Cichocki N."/>
            <person name="Veneault-Fourrey C."/>
            <person name="LaButti K."/>
            <person name="Lindquist E.A."/>
            <person name="Lipzen A."/>
            <person name="Lundell T."/>
            <person name="Morin E."/>
            <person name="Murat C."/>
            <person name="Sun H."/>
            <person name="Tunlid A."/>
            <person name="Henrissat B."/>
            <person name="Grigoriev I.V."/>
            <person name="Hibbett D.S."/>
            <person name="Martin F."/>
            <person name="Nordberg H.P."/>
            <person name="Cantor M.N."/>
            <person name="Hua S.X."/>
        </authorList>
    </citation>
    <scope>NUCLEOTIDE SEQUENCE [LARGE SCALE GENOMIC DNA]</scope>
    <source>
        <strain evidence="2 3">LaAM-08-1</strain>
    </source>
</reference>
<dbReference type="EMBL" id="KN838739">
    <property type="protein sequence ID" value="KIJ95897.1"/>
    <property type="molecule type" value="Genomic_DNA"/>
</dbReference>
<reference evidence="3" key="2">
    <citation type="submission" date="2015-01" db="EMBL/GenBank/DDBJ databases">
        <title>Evolutionary Origins and Diversification of the Mycorrhizal Mutualists.</title>
        <authorList>
            <consortium name="DOE Joint Genome Institute"/>
            <consortium name="Mycorrhizal Genomics Consortium"/>
            <person name="Kohler A."/>
            <person name="Kuo A."/>
            <person name="Nagy L.G."/>
            <person name="Floudas D."/>
            <person name="Copeland A."/>
            <person name="Barry K.W."/>
            <person name="Cichocki N."/>
            <person name="Veneault-Fourrey C."/>
            <person name="LaButti K."/>
            <person name="Lindquist E.A."/>
            <person name="Lipzen A."/>
            <person name="Lundell T."/>
            <person name="Morin E."/>
            <person name="Murat C."/>
            <person name="Riley R."/>
            <person name="Ohm R."/>
            <person name="Sun H."/>
            <person name="Tunlid A."/>
            <person name="Henrissat B."/>
            <person name="Grigoriev I.V."/>
            <person name="Hibbett D.S."/>
            <person name="Martin F."/>
        </authorList>
    </citation>
    <scope>NUCLEOTIDE SEQUENCE [LARGE SCALE GENOMIC DNA]</scope>
    <source>
        <strain evidence="3">LaAM-08-1</strain>
    </source>
</reference>
<evidence type="ECO:0000313" key="2">
    <source>
        <dbReference type="EMBL" id="KIJ95897.1"/>
    </source>
</evidence>
<feature type="region of interest" description="Disordered" evidence="1">
    <location>
        <begin position="1"/>
        <end position="42"/>
    </location>
</feature>
<feature type="region of interest" description="Disordered" evidence="1">
    <location>
        <begin position="72"/>
        <end position="116"/>
    </location>
</feature>
<accession>A0A0C9XIA4</accession>
<dbReference type="Proteomes" id="UP000054477">
    <property type="component" value="Unassembled WGS sequence"/>
</dbReference>
<dbReference type="AlphaFoldDB" id="A0A0C9XIA4"/>